<dbReference type="EMBL" id="BARS01006564">
    <property type="protein sequence ID" value="GAF70375.1"/>
    <property type="molecule type" value="Genomic_DNA"/>
</dbReference>
<gene>
    <name evidence="1" type="ORF">S01H1_12764</name>
</gene>
<reference evidence="1" key="1">
    <citation type="journal article" date="2014" name="Front. Microbiol.">
        <title>High frequency of phylogenetically diverse reductive dehalogenase-homologous genes in deep subseafloor sedimentary metagenomes.</title>
        <authorList>
            <person name="Kawai M."/>
            <person name="Futagami T."/>
            <person name="Toyoda A."/>
            <person name="Takaki Y."/>
            <person name="Nishi S."/>
            <person name="Hori S."/>
            <person name="Arai W."/>
            <person name="Tsubouchi T."/>
            <person name="Morono Y."/>
            <person name="Uchiyama I."/>
            <person name="Ito T."/>
            <person name="Fujiyama A."/>
            <person name="Inagaki F."/>
            <person name="Takami H."/>
        </authorList>
    </citation>
    <scope>NUCLEOTIDE SEQUENCE</scope>
    <source>
        <strain evidence="1">Expedition CK06-06</strain>
    </source>
</reference>
<evidence type="ECO:0000313" key="1">
    <source>
        <dbReference type="EMBL" id="GAF70375.1"/>
    </source>
</evidence>
<organism evidence="1">
    <name type="scientific">marine sediment metagenome</name>
    <dbReference type="NCBI Taxonomy" id="412755"/>
    <lineage>
        <taxon>unclassified sequences</taxon>
        <taxon>metagenomes</taxon>
        <taxon>ecological metagenomes</taxon>
    </lineage>
</organism>
<proteinExistence type="predicted"/>
<sequence length="53" mass="6245">VDVEKIVKKRPHYTVNFLFNSKKNYQRGLKMNDLTTLFCSVDDLMIRILQALS</sequence>
<comment type="caution">
    <text evidence="1">The sequence shown here is derived from an EMBL/GenBank/DDBJ whole genome shotgun (WGS) entry which is preliminary data.</text>
</comment>
<name>X0T2U3_9ZZZZ</name>
<accession>X0T2U3</accession>
<dbReference type="AlphaFoldDB" id="X0T2U3"/>
<feature type="non-terminal residue" evidence="1">
    <location>
        <position position="1"/>
    </location>
</feature>
<protein>
    <submittedName>
        <fullName evidence="1">Uncharacterized protein</fullName>
    </submittedName>
</protein>